<evidence type="ECO:0000313" key="1">
    <source>
        <dbReference type="EMBL" id="QDM57074.1"/>
    </source>
</evidence>
<dbReference type="KEGG" id="vg:55618822"/>
<proteinExistence type="predicted"/>
<accession>A0A515MKC7</accession>
<dbReference type="GeneID" id="55618822"/>
<reference evidence="1 2" key="1">
    <citation type="submission" date="2019-05" db="EMBL/GenBank/DDBJ databases">
        <authorList>
            <person name="Beaulieu J."/>
            <person name="Cox M."/>
            <person name="Nazim E."/>
            <person name="Robinson Z."/>
            <person name="Molloy S.D."/>
            <person name="Garlena R.A."/>
            <person name="Russell D.A."/>
            <person name="Pope W.H."/>
            <person name="Jacobs-Sera D."/>
            <person name="Hatfull G.F."/>
        </authorList>
    </citation>
    <scope>NUCLEOTIDE SEQUENCE [LARGE SCALE GENOMIC DNA]</scope>
</reference>
<dbReference type="EMBL" id="MK967393">
    <property type="protein sequence ID" value="QDM57074.1"/>
    <property type="molecule type" value="Genomic_DNA"/>
</dbReference>
<sequence>MVVQLDETLYPNVEDVLMSYLASLAETDTEPPADDDGIGIQVNRVGGSDDGITDYPRVIIVCHHPDPRGASKLARQVQQRMANISGIDIVVDGEPKPICVDFSRTDTPPESEPYENPDQRTEVAYYVLGLQRPRP</sequence>
<keyword evidence="2" id="KW-1185">Reference proteome</keyword>
<gene>
    <name evidence="1" type="primary">11</name>
    <name evidence="1" type="ORF">SEA_WHACK_11</name>
</gene>
<protein>
    <submittedName>
        <fullName evidence="1">Tail terminator</fullName>
    </submittedName>
</protein>
<dbReference type="RefSeq" id="YP_009848401.1">
    <property type="nucleotide sequence ID" value="NC_048784.1"/>
</dbReference>
<dbReference type="Proteomes" id="UP000319882">
    <property type="component" value="Segment"/>
</dbReference>
<organism evidence="1 2">
    <name type="scientific">Rhodococcus phage Whack</name>
    <dbReference type="NCBI Taxonomy" id="2591132"/>
    <lineage>
        <taxon>Viruses</taxon>
        <taxon>Duplodnaviria</taxon>
        <taxon>Heunggongvirae</taxon>
        <taxon>Uroviricota</taxon>
        <taxon>Caudoviricetes</taxon>
        <taxon>Whackvirus</taxon>
        <taxon>Whackvirus whack</taxon>
    </lineage>
</organism>
<evidence type="ECO:0000313" key="2">
    <source>
        <dbReference type="Proteomes" id="UP000319882"/>
    </source>
</evidence>
<name>A0A515MKC7_9CAUD</name>